<dbReference type="Pfam" id="PF01872">
    <property type="entry name" value="RibD_C"/>
    <property type="match status" value="1"/>
</dbReference>
<dbReference type="PANTHER" id="PTHR38011:SF7">
    <property type="entry name" value="2,5-DIAMINO-6-RIBOSYLAMINO-4(3H)-PYRIMIDINONE 5'-PHOSPHATE REDUCTASE"/>
    <property type="match status" value="1"/>
</dbReference>
<keyword evidence="6" id="KW-1185">Reference proteome</keyword>
<evidence type="ECO:0000256" key="2">
    <source>
        <dbReference type="ARBA" id="ARBA00022857"/>
    </source>
</evidence>
<keyword evidence="2" id="KW-0521">NADP</keyword>
<dbReference type="RefSeq" id="WP_231326512.1">
    <property type="nucleotide sequence ID" value="NZ_CP088156.1"/>
</dbReference>
<name>A0ABY3RHY8_9BRAD</name>
<comment type="pathway">
    <text evidence="1">Cofactor biosynthesis; riboflavin biosynthesis.</text>
</comment>
<accession>A0ABY3RHY8</accession>
<dbReference type="InterPro" id="IPR050765">
    <property type="entry name" value="Riboflavin_Biosynth_HTPR"/>
</dbReference>
<sequence>MKPDVICLMASSVDGRTLPSRWRPKGAAGDLFEKVHDELGGDAWLIGRVTGQEFAKGTVYPPTTTEQFPRTNWIIRRDAKAYGVVLDPRGKICWGRSDIGGDPIVVVLAEAVSDAHLAGLRSEGVSYIFAGETKLDLARVLDILSQELGVKRLLLEGGGGANGAFLRAGLVDEFDLVLCPVIDGAKGAPSVFDSPEAESGERAPITAMTLESTKALEGGALWLRYRITNGSAIGAQASHG</sequence>
<dbReference type="InterPro" id="IPR024072">
    <property type="entry name" value="DHFR-like_dom_sf"/>
</dbReference>
<evidence type="ECO:0000313" key="6">
    <source>
        <dbReference type="Proteomes" id="UP001431010"/>
    </source>
</evidence>
<reference evidence="5" key="1">
    <citation type="journal article" date="2024" name="Antonie Van Leeuwenhoek">
        <title>Bradyrhizobium ontarionense sp. nov., a novel bacterial symbiont isolated from Aeschynomene indica (Indian jointvetch), harbours photosynthesis, nitrogen fixation and nitrous oxide (N2O) reductase genes.</title>
        <authorList>
            <person name="Bromfield E.S.P."/>
            <person name="Cloutier S."/>
        </authorList>
    </citation>
    <scope>NUCLEOTIDE SEQUENCE</scope>
    <source>
        <strain evidence="5">A19</strain>
    </source>
</reference>
<organism evidence="5 6">
    <name type="scientific">Bradyrhizobium ontarionense</name>
    <dbReference type="NCBI Taxonomy" id="2898149"/>
    <lineage>
        <taxon>Bacteria</taxon>
        <taxon>Pseudomonadati</taxon>
        <taxon>Pseudomonadota</taxon>
        <taxon>Alphaproteobacteria</taxon>
        <taxon>Hyphomicrobiales</taxon>
        <taxon>Nitrobacteraceae</taxon>
        <taxon>Bradyrhizobium</taxon>
    </lineage>
</organism>
<keyword evidence="3" id="KW-0560">Oxidoreductase</keyword>
<evidence type="ECO:0000259" key="4">
    <source>
        <dbReference type="Pfam" id="PF01872"/>
    </source>
</evidence>
<dbReference type="InterPro" id="IPR002734">
    <property type="entry name" value="RibDG_C"/>
</dbReference>
<feature type="domain" description="Bacterial bifunctional deaminase-reductase C-terminal" evidence="4">
    <location>
        <begin position="3"/>
        <end position="218"/>
    </location>
</feature>
<dbReference type="Gene3D" id="3.40.430.10">
    <property type="entry name" value="Dihydrofolate Reductase, subunit A"/>
    <property type="match status" value="1"/>
</dbReference>
<evidence type="ECO:0000313" key="5">
    <source>
        <dbReference type="EMBL" id="UFZ07059.1"/>
    </source>
</evidence>
<proteinExistence type="predicted"/>
<dbReference type="SUPFAM" id="SSF53597">
    <property type="entry name" value="Dihydrofolate reductase-like"/>
    <property type="match status" value="1"/>
</dbReference>
<protein>
    <submittedName>
        <fullName evidence="5">Dihydrofolate reductase family protein</fullName>
    </submittedName>
</protein>
<dbReference type="EMBL" id="CP088156">
    <property type="protein sequence ID" value="UFZ07059.1"/>
    <property type="molecule type" value="Genomic_DNA"/>
</dbReference>
<dbReference type="Proteomes" id="UP001431010">
    <property type="component" value="Chromosome"/>
</dbReference>
<evidence type="ECO:0000256" key="3">
    <source>
        <dbReference type="ARBA" id="ARBA00023002"/>
    </source>
</evidence>
<gene>
    <name evidence="5" type="ORF">LQG66_12470</name>
</gene>
<dbReference type="PANTHER" id="PTHR38011">
    <property type="entry name" value="DIHYDROFOLATE REDUCTASE FAMILY PROTEIN (AFU_ORTHOLOGUE AFUA_8G06820)"/>
    <property type="match status" value="1"/>
</dbReference>
<evidence type="ECO:0000256" key="1">
    <source>
        <dbReference type="ARBA" id="ARBA00005104"/>
    </source>
</evidence>